<evidence type="ECO:0000256" key="1">
    <source>
        <dbReference type="SAM" id="Phobius"/>
    </source>
</evidence>
<name>A0ABT1QYL4_9GAMM</name>
<proteinExistence type="predicted"/>
<keyword evidence="1" id="KW-0472">Membrane</keyword>
<accession>A0ABT1QYL4</accession>
<organism evidence="2 3">
    <name type="scientific">Tahibacter harae</name>
    <dbReference type="NCBI Taxonomy" id="2963937"/>
    <lineage>
        <taxon>Bacteria</taxon>
        <taxon>Pseudomonadati</taxon>
        <taxon>Pseudomonadota</taxon>
        <taxon>Gammaproteobacteria</taxon>
        <taxon>Lysobacterales</taxon>
        <taxon>Rhodanobacteraceae</taxon>
        <taxon>Tahibacter</taxon>
    </lineage>
</organism>
<dbReference type="RefSeq" id="WP_255916531.1">
    <property type="nucleotide sequence ID" value="NZ_JANFQO010000028.1"/>
</dbReference>
<gene>
    <name evidence="2" type="ORF">NM961_21735</name>
</gene>
<keyword evidence="1" id="KW-0812">Transmembrane</keyword>
<comment type="caution">
    <text evidence="2">The sequence shown here is derived from an EMBL/GenBank/DDBJ whole genome shotgun (WGS) entry which is preliminary data.</text>
</comment>
<dbReference type="EMBL" id="JANFQO010000028">
    <property type="protein sequence ID" value="MCQ4167345.1"/>
    <property type="molecule type" value="Genomic_DNA"/>
</dbReference>
<sequence>MTGDGWLTQVFAVCGWVWLILAVAVQLLNLLYLVHNALGKGNPLQIHAVPVMLWALALLCRREGFFIASPLAELGVVAAVHVAFDIVAARVERRARRKVRR</sequence>
<evidence type="ECO:0000313" key="3">
    <source>
        <dbReference type="Proteomes" id="UP001165498"/>
    </source>
</evidence>
<evidence type="ECO:0000313" key="2">
    <source>
        <dbReference type="EMBL" id="MCQ4167345.1"/>
    </source>
</evidence>
<reference evidence="2" key="1">
    <citation type="submission" date="2022-07" db="EMBL/GenBank/DDBJ databases">
        <title>Tahibacter sp., a new gammaproteobacterium isolated from the silt sample collected at pig farm.</title>
        <authorList>
            <person name="Chen H."/>
        </authorList>
    </citation>
    <scope>NUCLEOTIDE SEQUENCE</scope>
    <source>
        <strain evidence="2">P2K</strain>
    </source>
</reference>
<keyword evidence="3" id="KW-1185">Reference proteome</keyword>
<keyword evidence="1" id="KW-1133">Transmembrane helix</keyword>
<feature type="transmembrane region" description="Helical" evidence="1">
    <location>
        <begin position="6"/>
        <end position="34"/>
    </location>
</feature>
<feature type="transmembrane region" description="Helical" evidence="1">
    <location>
        <begin position="74"/>
        <end position="91"/>
    </location>
</feature>
<protein>
    <submittedName>
        <fullName evidence="2">Uncharacterized protein</fullName>
    </submittedName>
</protein>
<dbReference type="Proteomes" id="UP001165498">
    <property type="component" value="Unassembled WGS sequence"/>
</dbReference>